<reference evidence="2" key="1">
    <citation type="journal article" date="2014" name="Proc. Natl. Acad. Sci. U.S.A.">
        <title>Extensive sampling of basidiomycete genomes demonstrates inadequacy of the white-rot/brown-rot paradigm for wood decay fungi.</title>
        <authorList>
            <person name="Riley R."/>
            <person name="Salamov A.A."/>
            <person name="Brown D.W."/>
            <person name="Nagy L.G."/>
            <person name="Floudas D."/>
            <person name="Held B.W."/>
            <person name="Levasseur A."/>
            <person name="Lombard V."/>
            <person name="Morin E."/>
            <person name="Otillar R."/>
            <person name="Lindquist E.A."/>
            <person name="Sun H."/>
            <person name="LaButti K.M."/>
            <person name="Schmutz J."/>
            <person name="Jabbour D."/>
            <person name="Luo H."/>
            <person name="Baker S.E."/>
            <person name="Pisabarro A.G."/>
            <person name="Walton J.D."/>
            <person name="Blanchette R.A."/>
            <person name="Henrissat B."/>
            <person name="Martin F."/>
            <person name="Cullen D."/>
            <person name="Hibbett D.S."/>
            <person name="Grigoriev I.V."/>
        </authorList>
    </citation>
    <scope>NUCLEOTIDE SEQUENCE [LARGE SCALE GENOMIC DNA]</scope>
    <source>
        <strain evidence="2">CBS 339.88</strain>
    </source>
</reference>
<gene>
    <name evidence="1" type="ORF">GALMADRAFT_617580</name>
</gene>
<dbReference type="Proteomes" id="UP000027222">
    <property type="component" value="Unassembled WGS sequence"/>
</dbReference>
<dbReference type="EMBL" id="KL142385">
    <property type="protein sequence ID" value="KDR73545.1"/>
    <property type="molecule type" value="Genomic_DNA"/>
</dbReference>
<evidence type="ECO:0000313" key="1">
    <source>
        <dbReference type="EMBL" id="KDR73545.1"/>
    </source>
</evidence>
<sequence>MAEGLLKKAYGRIVILEPLSPDATPKKRARYKDKVTKYHRLIGQMHLHTMALVTASGLDQDDGYNQWDECDIPVPKAEVTPTGRMQEIRDIILEDVVAVDAEVWAEMVLNPRRMALYPAEQDGFVRLVRGYRAAQSAEELVGSSFFFFFLNTVIEKHDSWGTLIMFAMTATTTLYVRKALHLN</sequence>
<dbReference type="AlphaFoldDB" id="A0A067SRI2"/>
<evidence type="ECO:0000313" key="2">
    <source>
        <dbReference type="Proteomes" id="UP000027222"/>
    </source>
</evidence>
<keyword evidence="2" id="KW-1185">Reference proteome</keyword>
<proteinExistence type="predicted"/>
<accession>A0A067SRI2</accession>
<name>A0A067SRI2_GALM3</name>
<organism evidence="1 2">
    <name type="scientific">Galerina marginata (strain CBS 339.88)</name>
    <dbReference type="NCBI Taxonomy" id="685588"/>
    <lineage>
        <taxon>Eukaryota</taxon>
        <taxon>Fungi</taxon>
        <taxon>Dikarya</taxon>
        <taxon>Basidiomycota</taxon>
        <taxon>Agaricomycotina</taxon>
        <taxon>Agaricomycetes</taxon>
        <taxon>Agaricomycetidae</taxon>
        <taxon>Agaricales</taxon>
        <taxon>Agaricineae</taxon>
        <taxon>Strophariaceae</taxon>
        <taxon>Galerina</taxon>
    </lineage>
</organism>
<protein>
    <submittedName>
        <fullName evidence="1">Uncharacterized protein</fullName>
    </submittedName>
</protein>
<dbReference type="HOGENOM" id="CLU_1475260_0_0_1"/>